<proteinExistence type="predicted"/>
<evidence type="ECO:0000256" key="1">
    <source>
        <dbReference type="SAM" id="MobiDB-lite"/>
    </source>
</evidence>
<comment type="caution">
    <text evidence="2">The sequence shown here is derived from an EMBL/GenBank/DDBJ whole genome shotgun (WGS) entry which is preliminary data.</text>
</comment>
<organism evidence="2 3">
    <name type="scientific">Micractinium conductrix</name>
    <dbReference type="NCBI Taxonomy" id="554055"/>
    <lineage>
        <taxon>Eukaryota</taxon>
        <taxon>Viridiplantae</taxon>
        <taxon>Chlorophyta</taxon>
        <taxon>core chlorophytes</taxon>
        <taxon>Trebouxiophyceae</taxon>
        <taxon>Chlorellales</taxon>
        <taxon>Chlorellaceae</taxon>
        <taxon>Chlorella clade</taxon>
        <taxon>Micractinium</taxon>
    </lineage>
</organism>
<dbReference type="OrthoDB" id="549381at2759"/>
<protein>
    <submittedName>
        <fullName evidence="2">Uncharacterized protein</fullName>
    </submittedName>
</protein>
<dbReference type="PANTHER" id="PTHR14873:SF1">
    <property type="entry name" value="OS06G0694100 PROTEIN"/>
    <property type="match status" value="1"/>
</dbReference>
<dbReference type="Gene3D" id="1.25.10.10">
    <property type="entry name" value="Leucine-rich Repeat Variant"/>
    <property type="match status" value="1"/>
</dbReference>
<feature type="region of interest" description="Disordered" evidence="1">
    <location>
        <begin position="75"/>
        <end position="95"/>
    </location>
</feature>
<dbReference type="InterPro" id="IPR011989">
    <property type="entry name" value="ARM-like"/>
</dbReference>
<evidence type="ECO:0000313" key="2">
    <source>
        <dbReference type="EMBL" id="PSC72022.1"/>
    </source>
</evidence>
<sequence length="550" mass="55880">MPTDSAAMLPSLLASMPTPDPALFAAIDDAPTAPGDVAAGAAWAHVATLQLELAAQAAAALGPTELGLEALVAQEQQGWSSGGGSAPRGGGDAPPPSGVLIEEMEVEEEGAGSAVPQPLPSELPVLAVLAAALYGGDAHLQRPWAEEAAAAAAAQLLSAVAEQLPSALAVPHRTGTSEPPLLEAASTARSAGEPSAAGAGQREQLVALAAPAALRRLQPALLARVEHDRHKSARLQPYAGPTNFERCVAAGQAAWLLRQLRGRHLPAAASAALPLLLAALEDPFPHAQACVLCALQHLGAEGQAEDLRPYAARLLPAMLRVLAGGSDATWVAAAGAAVAVASQLEGDNPYALAYAEVLSALLDVGERGGHQPDRAAAWLAAAPPLFPRLGLQLAGHSARLLPLLLEWCLALRHSVRCAALEALLQVLQQTWPRAAAHAPLVWRVLCRVHAEELRCRAPVLAAGGQAAGATAAAQLAEDCALVLWCAAGTDFQVRLMTGKDAASDDLLQAVMQRLEEQAAEAGEVANADAAGAAAAAAAAAAEGAAQLLAT</sequence>
<gene>
    <name evidence="2" type="ORF">C2E20_4721</name>
</gene>
<reference evidence="2 3" key="1">
    <citation type="journal article" date="2018" name="Plant J.">
        <title>Genome sequences of Chlorella sorokiniana UTEX 1602 and Micractinium conductrix SAG 241.80: implications to maltose excretion by a green alga.</title>
        <authorList>
            <person name="Arriola M.B."/>
            <person name="Velmurugan N."/>
            <person name="Zhang Y."/>
            <person name="Plunkett M.H."/>
            <person name="Hondzo H."/>
            <person name="Barney B.M."/>
        </authorList>
    </citation>
    <scope>NUCLEOTIDE SEQUENCE [LARGE SCALE GENOMIC DNA]</scope>
    <source>
        <strain evidence="2 3">SAG 241.80</strain>
    </source>
</reference>
<dbReference type="InterPro" id="IPR016024">
    <property type="entry name" value="ARM-type_fold"/>
</dbReference>
<dbReference type="SUPFAM" id="SSF48371">
    <property type="entry name" value="ARM repeat"/>
    <property type="match status" value="1"/>
</dbReference>
<name>A0A2P6VD66_9CHLO</name>
<dbReference type="AlphaFoldDB" id="A0A2P6VD66"/>
<keyword evidence="3" id="KW-1185">Reference proteome</keyword>
<dbReference type="Proteomes" id="UP000239649">
    <property type="component" value="Unassembled WGS sequence"/>
</dbReference>
<dbReference type="STRING" id="554055.A0A2P6VD66"/>
<feature type="compositionally biased region" description="Gly residues" evidence="1">
    <location>
        <begin position="80"/>
        <end position="92"/>
    </location>
</feature>
<dbReference type="EMBL" id="LHPF02000012">
    <property type="protein sequence ID" value="PSC72022.1"/>
    <property type="molecule type" value="Genomic_DNA"/>
</dbReference>
<accession>A0A2P6VD66</accession>
<evidence type="ECO:0000313" key="3">
    <source>
        <dbReference type="Proteomes" id="UP000239649"/>
    </source>
</evidence>
<dbReference type="PANTHER" id="PTHR14873">
    <property type="entry name" value="OS06G0694100 PROTEIN"/>
    <property type="match status" value="1"/>
</dbReference>